<dbReference type="PANTHER" id="PTHR45973">
    <property type="entry name" value="PROTEIN PHOSPHATASE 1 REGULATORY SUBUNIT SDS22-RELATED"/>
    <property type="match status" value="1"/>
</dbReference>
<dbReference type="OrthoDB" id="266138at2759"/>
<keyword evidence="4" id="KW-0539">Nucleus</keyword>
<dbReference type="HOGENOM" id="CLU_044236_0_0_1"/>
<evidence type="ECO:0000256" key="1">
    <source>
        <dbReference type="ARBA" id="ARBA00004123"/>
    </source>
</evidence>
<dbReference type="GO" id="GO:0005634">
    <property type="term" value="C:nucleus"/>
    <property type="evidence" value="ECO:0007669"/>
    <property type="project" value="UniProtKB-SubCell"/>
</dbReference>
<evidence type="ECO:0000256" key="5">
    <source>
        <dbReference type="ARBA" id="ARBA00023460"/>
    </source>
</evidence>
<keyword evidence="7" id="KW-1185">Reference proteome</keyword>
<dbReference type="SMART" id="SM00365">
    <property type="entry name" value="LRR_SD22"/>
    <property type="match status" value="10"/>
</dbReference>
<dbReference type="GeneID" id="19894491"/>
<comment type="subcellular location">
    <subcellularLocation>
        <location evidence="1">Nucleus</location>
    </subcellularLocation>
</comment>
<dbReference type="SUPFAM" id="SSF52058">
    <property type="entry name" value="L domain-like"/>
    <property type="match status" value="1"/>
</dbReference>
<proteinExistence type="inferred from homology"/>
<dbReference type="RefSeq" id="XP_007872697.1">
    <property type="nucleotide sequence ID" value="XM_007874506.1"/>
</dbReference>
<dbReference type="Pfam" id="PF12799">
    <property type="entry name" value="LRR_4"/>
    <property type="match status" value="2"/>
</dbReference>
<dbReference type="PANTHER" id="PTHR45973:SF23">
    <property type="entry name" value="PROTEIN PHOSPHATASE 1 REGULATORY SUBUNIT 7"/>
    <property type="match status" value="1"/>
</dbReference>
<accession>M7NVN5</accession>
<reference evidence="7" key="1">
    <citation type="journal article" date="2016" name="Nat. Commun.">
        <title>Genome analysis of three Pneumocystis species reveals adaptation mechanisms to life exclusively in mammalian hosts.</title>
        <authorList>
            <person name="Ma L."/>
            <person name="Chen Z."/>
            <person name="Huang D.W."/>
            <person name="Kutty G."/>
            <person name="Ishihara M."/>
            <person name="Wang H."/>
            <person name="Abouelleil A."/>
            <person name="Bishop L."/>
            <person name="Davey E."/>
            <person name="Deng R."/>
            <person name="Deng X."/>
            <person name="Fan L."/>
            <person name="Fantoni G."/>
            <person name="Fitzgerald M."/>
            <person name="Gogineni E."/>
            <person name="Goldberg J.M."/>
            <person name="Handley G."/>
            <person name="Hu X."/>
            <person name="Huber C."/>
            <person name="Jiao X."/>
            <person name="Jones K."/>
            <person name="Levin J.Z."/>
            <person name="Liu Y."/>
            <person name="Macdonald P."/>
            <person name="Melnikov A."/>
            <person name="Raley C."/>
            <person name="Sassi M."/>
            <person name="Sherman B.T."/>
            <person name="Song X."/>
            <person name="Sykes S."/>
            <person name="Tran B."/>
            <person name="Walsh L."/>
            <person name="Xia Y."/>
            <person name="Yang J."/>
            <person name="Young S."/>
            <person name="Zeng Q."/>
            <person name="Zheng X."/>
            <person name="Stephens R."/>
            <person name="Nusbaum C."/>
            <person name="Birren B.W."/>
            <person name="Azadi P."/>
            <person name="Lempicki R.A."/>
            <person name="Cuomo C.A."/>
            <person name="Kovacs J.A."/>
        </authorList>
    </citation>
    <scope>NUCLEOTIDE SEQUENCE [LARGE SCALE GENOMIC DNA]</scope>
    <source>
        <strain evidence="7">B123</strain>
    </source>
</reference>
<keyword evidence="3" id="KW-0677">Repeat</keyword>
<comment type="similarity">
    <text evidence="5">Belongs to the SDS22 family.</text>
</comment>
<evidence type="ECO:0000313" key="7">
    <source>
        <dbReference type="Proteomes" id="UP000011958"/>
    </source>
</evidence>
<sequence>MANEEEEIQGDGWNLDDYPNDIESLDLIHLKLKEIVSLHLERFIKLKILCLRQNQIDTFPHPSNLPINLVELDLYDNNISYIPEYVVFPELQTLDLSFNCVKHIQHLEECNKLKNLYFVQNKISKITGLDKLETLVNLELGANRIRTIENLENLVHLEELWLGKNKITELKGLKTLQNLRILSLQSNRLTSLNGLEALGDVLEELYVSHNGIVSIEGLHVLKRLRVLDISNNKIEKLEYINQNTELQELWASYNQLSDFENIEKECKSMKKLVTIYLEGNPLQKTNGPTYRNKIKLILPWIKQIDATCVQI</sequence>
<organism evidence="6 7">
    <name type="scientific">Pneumocystis murina (strain B123)</name>
    <name type="common">Mouse pneumocystis pneumonia agent</name>
    <name type="synonym">Pneumocystis carinii f. sp. muris</name>
    <dbReference type="NCBI Taxonomy" id="1069680"/>
    <lineage>
        <taxon>Eukaryota</taxon>
        <taxon>Fungi</taxon>
        <taxon>Dikarya</taxon>
        <taxon>Ascomycota</taxon>
        <taxon>Taphrinomycotina</taxon>
        <taxon>Pneumocystomycetes</taxon>
        <taxon>Pneumocystaceae</taxon>
        <taxon>Pneumocystis</taxon>
    </lineage>
</organism>
<dbReference type="Proteomes" id="UP000011958">
    <property type="component" value="Unassembled WGS sequence"/>
</dbReference>
<evidence type="ECO:0000313" key="6">
    <source>
        <dbReference type="EMBL" id="EMR11201.1"/>
    </source>
</evidence>
<dbReference type="eggNOG" id="KOG0531">
    <property type="taxonomic scope" value="Eukaryota"/>
</dbReference>
<keyword evidence="2" id="KW-0433">Leucine-rich repeat</keyword>
<protein>
    <recommendedName>
        <fullName evidence="8">Protein phosphatase 1 regulatory subunit 7</fullName>
    </recommendedName>
</protein>
<gene>
    <name evidence="6" type="ORF">PNEG_00793</name>
</gene>
<dbReference type="OMA" id="EVWASYN"/>
<dbReference type="InterPro" id="IPR032675">
    <property type="entry name" value="LRR_dom_sf"/>
</dbReference>
<dbReference type="STRING" id="1069680.M7NVN5"/>
<comment type="caution">
    <text evidence="6">The sequence shown here is derived from an EMBL/GenBank/DDBJ whole genome shotgun (WGS) entry which is preliminary data.</text>
</comment>
<dbReference type="FunFam" id="3.80.10.10:FF:000312">
    <property type="entry name" value="Protein phosphatases pp1 regulatory subunit, putative"/>
    <property type="match status" value="1"/>
</dbReference>
<evidence type="ECO:0008006" key="8">
    <source>
        <dbReference type="Google" id="ProtNLM"/>
    </source>
</evidence>
<dbReference type="AlphaFoldDB" id="M7NVN5"/>
<dbReference type="Gene3D" id="3.80.10.10">
    <property type="entry name" value="Ribonuclease Inhibitor"/>
    <property type="match status" value="3"/>
</dbReference>
<dbReference type="InterPro" id="IPR025875">
    <property type="entry name" value="Leu-rich_rpt_4"/>
</dbReference>
<evidence type="ECO:0000256" key="3">
    <source>
        <dbReference type="ARBA" id="ARBA00022737"/>
    </source>
</evidence>
<name>M7NVN5_PNEMU</name>
<evidence type="ECO:0000256" key="4">
    <source>
        <dbReference type="ARBA" id="ARBA00023242"/>
    </source>
</evidence>
<dbReference type="InterPro" id="IPR003591">
    <property type="entry name" value="Leu-rich_rpt_typical-subtyp"/>
</dbReference>
<dbReference type="PROSITE" id="PS51450">
    <property type="entry name" value="LRR"/>
    <property type="match status" value="10"/>
</dbReference>
<evidence type="ECO:0000256" key="2">
    <source>
        <dbReference type="ARBA" id="ARBA00022614"/>
    </source>
</evidence>
<dbReference type="InterPro" id="IPR001611">
    <property type="entry name" value="Leu-rich_rpt"/>
</dbReference>
<dbReference type="InterPro" id="IPR050576">
    <property type="entry name" value="Cilia_flagella_integrity"/>
</dbReference>
<dbReference type="VEuPathDB" id="FungiDB:PNEG_00793"/>
<dbReference type="EMBL" id="AFWA02000002">
    <property type="protein sequence ID" value="EMR11201.1"/>
    <property type="molecule type" value="Genomic_DNA"/>
</dbReference>
<dbReference type="SMART" id="SM00369">
    <property type="entry name" value="LRR_TYP"/>
    <property type="match status" value="5"/>
</dbReference>